<feature type="domain" description="CAAX prenyl protease 2/Lysostaphin resistance protein A-like" evidence="2">
    <location>
        <begin position="148"/>
        <end position="247"/>
    </location>
</feature>
<gene>
    <name evidence="3" type="ORF">HNP49_001120</name>
</gene>
<keyword evidence="1" id="KW-1133">Transmembrane helix</keyword>
<organism evidence="3 4">
    <name type="scientific">Pseudomonas fluvialis</name>
    <dbReference type="NCBI Taxonomy" id="1793966"/>
    <lineage>
        <taxon>Bacteria</taxon>
        <taxon>Pseudomonadati</taxon>
        <taxon>Pseudomonadota</taxon>
        <taxon>Gammaproteobacteria</taxon>
        <taxon>Pseudomonadales</taxon>
        <taxon>Pseudomonadaceae</taxon>
        <taxon>Pseudomonas</taxon>
    </lineage>
</organism>
<keyword evidence="3" id="KW-0645">Protease</keyword>
<feature type="transmembrane region" description="Helical" evidence="1">
    <location>
        <begin position="242"/>
        <end position="259"/>
    </location>
</feature>
<proteinExistence type="predicted"/>
<feature type="transmembrane region" description="Helical" evidence="1">
    <location>
        <begin position="186"/>
        <end position="203"/>
    </location>
</feature>
<protein>
    <submittedName>
        <fullName evidence="3">Membrane protease YdiL (CAAX protease family)</fullName>
    </submittedName>
</protein>
<dbReference type="GO" id="GO:0080120">
    <property type="term" value="P:CAAX-box protein maturation"/>
    <property type="evidence" value="ECO:0007669"/>
    <property type="project" value="UniProtKB-ARBA"/>
</dbReference>
<keyword evidence="3" id="KW-0378">Hydrolase</keyword>
<dbReference type="InterPro" id="IPR003675">
    <property type="entry name" value="Rce1/LyrA-like_dom"/>
</dbReference>
<feature type="transmembrane region" description="Helical" evidence="1">
    <location>
        <begin position="154"/>
        <end position="174"/>
    </location>
</feature>
<dbReference type="RefSeq" id="WP_184681383.1">
    <property type="nucleotide sequence ID" value="NZ_JACHLL010000002.1"/>
</dbReference>
<dbReference type="EMBL" id="JACHLL010000002">
    <property type="protein sequence ID" value="MBB6340963.1"/>
    <property type="molecule type" value="Genomic_DNA"/>
</dbReference>
<dbReference type="Proteomes" id="UP000557193">
    <property type="component" value="Unassembled WGS sequence"/>
</dbReference>
<evidence type="ECO:0000259" key="2">
    <source>
        <dbReference type="Pfam" id="PF02517"/>
    </source>
</evidence>
<evidence type="ECO:0000313" key="4">
    <source>
        <dbReference type="Proteomes" id="UP000557193"/>
    </source>
</evidence>
<keyword evidence="1" id="KW-0472">Membrane</keyword>
<feature type="transmembrane region" description="Helical" evidence="1">
    <location>
        <begin position="37"/>
        <end position="58"/>
    </location>
</feature>
<accession>A0A7X0BR02</accession>
<keyword evidence="4" id="KW-1185">Reference proteome</keyword>
<dbReference type="AlphaFoldDB" id="A0A7X0BR02"/>
<keyword evidence="1" id="KW-0812">Transmembrane</keyword>
<evidence type="ECO:0000256" key="1">
    <source>
        <dbReference type="SAM" id="Phobius"/>
    </source>
</evidence>
<comment type="caution">
    <text evidence="3">The sequence shown here is derived from an EMBL/GenBank/DDBJ whole genome shotgun (WGS) entry which is preliminary data.</text>
</comment>
<reference evidence="3 4" key="1">
    <citation type="submission" date="2020-08" db="EMBL/GenBank/DDBJ databases">
        <title>Functional genomics of gut bacteria from endangered species of beetles.</title>
        <authorList>
            <person name="Carlos-Shanley C."/>
        </authorList>
    </citation>
    <scope>NUCLEOTIDE SEQUENCE [LARGE SCALE GENOMIC DNA]</scope>
    <source>
        <strain evidence="3 4">S00202</strain>
    </source>
</reference>
<name>A0A7X0BR02_9PSED</name>
<dbReference type="GO" id="GO:0004175">
    <property type="term" value="F:endopeptidase activity"/>
    <property type="evidence" value="ECO:0007669"/>
    <property type="project" value="UniProtKB-ARBA"/>
</dbReference>
<dbReference type="Pfam" id="PF02517">
    <property type="entry name" value="Rce1-like"/>
    <property type="match status" value="1"/>
</dbReference>
<sequence>MTVPYQEQADREQRFVWLEDQGTDFPFYAGQPAGLAVWQWCLLILAVSGGFAALILPVSWPGGALGAFIPALLLSAIPLGALAQMCPQHWRKLFGPVGWREFRLMCGFALLNLVVSMTAGLLLKSMVGVESNQGIAGLTDLEAPARVLFFARTALQLLGEEVMTILPFLALLALCTRGLGMGRRSAMVVAWLLSAVLFGLAHLPAYGWNLLQCLVVIGSARLVLTLPWIMTKNLWVSTGAHVINDWLLFGMGMLAATLAKTG</sequence>
<dbReference type="GO" id="GO:0006508">
    <property type="term" value="P:proteolysis"/>
    <property type="evidence" value="ECO:0007669"/>
    <property type="project" value="UniProtKB-KW"/>
</dbReference>
<feature type="transmembrane region" description="Helical" evidence="1">
    <location>
        <begin position="64"/>
        <end position="83"/>
    </location>
</feature>
<feature type="transmembrane region" description="Helical" evidence="1">
    <location>
        <begin position="104"/>
        <end position="123"/>
    </location>
</feature>
<evidence type="ECO:0000313" key="3">
    <source>
        <dbReference type="EMBL" id="MBB6340963.1"/>
    </source>
</evidence>